<proteinExistence type="predicted"/>
<evidence type="ECO:0000313" key="1">
    <source>
        <dbReference type="EMBL" id="ADZ82585.1"/>
    </source>
</evidence>
<dbReference type="KEGG" id="cle:Clole_0852"/>
<name>F2JQ37_CELLD</name>
<dbReference type="AlphaFoldDB" id="F2JQ37"/>
<dbReference type="STRING" id="642492.Clole_0852"/>
<sequence length="986" mass="113188">MSNPNRKQWNKPYLPIRNLILWGWDNNHNPSFLVLYGEHQYETTSSPAATSTISSDKTGFLGSLFKSLFSSSATQNPDPPKAIIPTQSSFLDEQVTYTHYAIFKGHEGHLPSFEALKILTENEQKKMYYKKGVSYDWRYHTDANSLVESFKPLEAPTTFTYFNPPPYEYYVVQLEKQGLVFSNFTLAKHPNDFLKLSGDTFKYYSEMSQILSHPLLYMRKKYLNALLDQNPPAELLQLLFKIGNSELISGLCLELAKRKNPILIEETKELLKNPINFESTSYSQGVLRCANIYVHTLDPKLKQARLQTIYKMLPDADLHLINIQGKPVAEGKRFSGAQYHTFANQGVFKKDYWTYDRELRTSIKRTYPAFYKVGPYTDGYDLNILAFKNTLQEAISYDLADVVGKLAYYLDAPRLRYYFKGSGKTKAYNYLIGSVRRTLDDYAKNQPDLFIAAMKSLLPSYTCDDYLCRFPGNFQFNYFIRRYLYHDFTEKPPTNWRNRYSWFSEDQLMKLNGRYEMMKELWDQHLEDVLYIASHAQIPSIQKACYYIIKESPTTTELVTTLSHQQLILLSQSAFLPLAELFMQYLNERLNACTTCEPKLLLALMDTSNEKIKALALQYISQINGSFSPLLLTECILLEHADGWLETLQGELMALDMNQYADFIVALTEKLITFKDETPKLTSELEELLLLSAHKLESLSFEKASYVMMHIRNVLSQVPKLSSSFLNYFECLLFSFNEDTLEVLLKGDGNLETALPVAQRQKHLLALLTAIKEQTLPSDAAFKLILEEGNPPMIKTLLTLLEKLQSTLPQRPTLLLLMLESDVVVLNDLATSVFEALPQEASVLPHQLIIDSPLPKVYNYGLLNLDKLYGDFIPKTFILQLLEHPSSEVKAYISHKIDAILEDLSTENAETFMYYVKTLLLLPNKISKSKDIIYKLLPSFVLQNPSFKEVVEAELLAIGGSNIKRDSERALMSLAQIRKEFSAYES</sequence>
<protein>
    <submittedName>
        <fullName evidence="1">Uncharacterized protein</fullName>
    </submittedName>
</protein>
<keyword evidence="2" id="KW-1185">Reference proteome</keyword>
<dbReference type="eggNOG" id="ENOG5033RUP">
    <property type="taxonomic scope" value="Bacteria"/>
</dbReference>
<evidence type="ECO:0000313" key="2">
    <source>
        <dbReference type="Proteomes" id="UP000008467"/>
    </source>
</evidence>
<dbReference type="EMBL" id="CP002582">
    <property type="protein sequence ID" value="ADZ82585.1"/>
    <property type="molecule type" value="Genomic_DNA"/>
</dbReference>
<dbReference type="RefSeq" id="WP_013655886.1">
    <property type="nucleotide sequence ID" value="NC_015275.1"/>
</dbReference>
<dbReference type="HOGENOM" id="CLU_300675_0_0_9"/>
<accession>F2JQ37</accession>
<organism evidence="1 2">
    <name type="scientific">Cellulosilyticum lentocellum (strain ATCC 49066 / DSM 5427 / NCIMB 11756 / RHM5)</name>
    <name type="common">Clostridium lentocellum</name>
    <dbReference type="NCBI Taxonomy" id="642492"/>
    <lineage>
        <taxon>Bacteria</taxon>
        <taxon>Bacillati</taxon>
        <taxon>Bacillota</taxon>
        <taxon>Clostridia</taxon>
        <taxon>Lachnospirales</taxon>
        <taxon>Cellulosilyticaceae</taxon>
        <taxon>Cellulosilyticum</taxon>
    </lineage>
</organism>
<dbReference type="Proteomes" id="UP000008467">
    <property type="component" value="Chromosome"/>
</dbReference>
<reference evidence="1 2" key="1">
    <citation type="journal article" date="2011" name="J. Bacteriol.">
        <title>Complete genome sequence of the cellulose-degrading bacterium Cellulosilyticum lentocellum.</title>
        <authorList>
            <consortium name="US DOE Joint Genome Institute"/>
            <person name="Miller D.A."/>
            <person name="Suen G."/>
            <person name="Bruce D."/>
            <person name="Copeland A."/>
            <person name="Cheng J.F."/>
            <person name="Detter C."/>
            <person name="Goodwin L.A."/>
            <person name="Han C.S."/>
            <person name="Hauser L.J."/>
            <person name="Land M.L."/>
            <person name="Lapidus A."/>
            <person name="Lucas S."/>
            <person name="Meincke L."/>
            <person name="Pitluck S."/>
            <person name="Tapia R."/>
            <person name="Teshima H."/>
            <person name="Woyke T."/>
            <person name="Fox B.G."/>
            <person name="Angert E.R."/>
            <person name="Currie C.R."/>
        </authorList>
    </citation>
    <scope>NUCLEOTIDE SEQUENCE [LARGE SCALE GENOMIC DNA]</scope>
    <source>
        <strain evidence="2">ATCC 49066 / DSM 5427 / NCIMB 11756 / RHM5</strain>
    </source>
</reference>
<gene>
    <name evidence="1" type="ordered locus">Clole_0852</name>
</gene>